<keyword evidence="5" id="KW-1185">Reference proteome</keyword>
<organism evidence="4 5">
    <name type="scientific">SAR92 clade bacterium H455</name>
    <dbReference type="NCBI Taxonomy" id="2974818"/>
    <lineage>
        <taxon>Bacteria</taxon>
        <taxon>Pseudomonadati</taxon>
        <taxon>Pseudomonadota</taxon>
        <taxon>Gammaproteobacteria</taxon>
        <taxon>Cellvibrionales</taxon>
        <taxon>Porticoccaceae</taxon>
        <taxon>SAR92 clade</taxon>
    </lineage>
</organism>
<evidence type="ECO:0000256" key="2">
    <source>
        <dbReference type="PROSITE-ProRule" id="PRU00703"/>
    </source>
</evidence>
<dbReference type="PANTHER" id="PTHR43080">
    <property type="entry name" value="CBS DOMAIN-CONTAINING PROTEIN CBSX3, MITOCHONDRIAL"/>
    <property type="match status" value="1"/>
</dbReference>
<dbReference type="Proteomes" id="UP001059934">
    <property type="component" value="Chromosome"/>
</dbReference>
<protein>
    <submittedName>
        <fullName evidence="4">CBS domain-containing protein</fullName>
    </submittedName>
</protein>
<evidence type="ECO:0000313" key="4">
    <source>
        <dbReference type="EMBL" id="UVW36051.1"/>
    </source>
</evidence>
<evidence type="ECO:0000256" key="1">
    <source>
        <dbReference type="ARBA" id="ARBA00023122"/>
    </source>
</evidence>
<dbReference type="PROSITE" id="PS51371">
    <property type="entry name" value="CBS"/>
    <property type="match status" value="2"/>
</dbReference>
<accession>A0ABY5TSK3</accession>
<keyword evidence="1 2" id="KW-0129">CBS domain</keyword>
<dbReference type="InterPro" id="IPR000644">
    <property type="entry name" value="CBS_dom"/>
</dbReference>
<evidence type="ECO:0000313" key="5">
    <source>
        <dbReference type="Proteomes" id="UP001059934"/>
    </source>
</evidence>
<feature type="domain" description="CBS" evidence="3">
    <location>
        <begin position="72"/>
        <end position="131"/>
    </location>
</feature>
<sequence length="155" mass="16868">MNVKQMMTNQVSTCNDNTPLSTVATTMWNNDCGSVPVVDENNRPVAMVTDRDIAIGAALQQRPLWELTPNDITDNQQLHKCHLNDDVQTALDIMRENGVRRLPVVNDQGTLAGIVSSGDIIARANSAENAELPFYSTEGMLKAVVGQSPSMPLMS</sequence>
<dbReference type="InterPro" id="IPR046342">
    <property type="entry name" value="CBS_dom_sf"/>
</dbReference>
<dbReference type="SMART" id="SM00116">
    <property type="entry name" value="CBS"/>
    <property type="match status" value="2"/>
</dbReference>
<evidence type="ECO:0000259" key="3">
    <source>
        <dbReference type="PROSITE" id="PS51371"/>
    </source>
</evidence>
<gene>
    <name evidence="4" type="ORF">NYF23_05430</name>
</gene>
<name>A0ABY5TSK3_9GAMM</name>
<dbReference type="EMBL" id="CP103416">
    <property type="protein sequence ID" value="UVW36051.1"/>
    <property type="molecule type" value="Genomic_DNA"/>
</dbReference>
<dbReference type="InterPro" id="IPR051257">
    <property type="entry name" value="Diverse_CBS-Domain"/>
</dbReference>
<dbReference type="Pfam" id="PF00571">
    <property type="entry name" value="CBS"/>
    <property type="match status" value="2"/>
</dbReference>
<reference evidence="4" key="1">
    <citation type="submission" date="2022-08" db="EMBL/GenBank/DDBJ databases">
        <title>Catabolic pathway analysis in culturable SAR92 clade bacteria reveals their overlooked roles in DMSP degradation in coastal seas.</title>
        <authorList>
            <person name="He X."/>
            <person name="Zhang X."/>
            <person name="Zhang Y."/>
        </authorList>
    </citation>
    <scope>NUCLEOTIDE SEQUENCE</scope>
    <source>
        <strain evidence="4">H455</strain>
    </source>
</reference>
<proteinExistence type="predicted"/>
<dbReference type="Gene3D" id="3.10.580.10">
    <property type="entry name" value="CBS-domain"/>
    <property type="match status" value="1"/>
</dbReference>
<feature type="domain" description="CBS" evidence="3">
    <location>
        <begin position="7"/>
        <end position="64"/>
    </location>
</feature>
<dbReference type="PANTHER" id="PTHR43080:SF2">
    <property type="entry name" value="CBS DOMAIN-CONTAINING PROTEIN"/>
    <property type="match status" value="1"/>
</dbReference>
<dbReference type="SUPFAM" id="SSF54631">
    <property type="entry name" value="CBS-domain pair"/>
    <property type="match status" value="1"/>
</dbReference>